<keyword evidence="3" id="KW-1185">Reference proteome</keyword>
<accession>A0A3P4AWZ4</accession>
<feature type="compositionally biased region" description="Low complexity" evidence="1">
    <location>
        <begin position="149"/>
        <end position="161"/>
    </location>
</feature>
<dbReference type="Proteomes" id="UP000277294">
    <property type="component" value="Unassembled WGS sequence"/>
</dbReference>
<dbReference type="PANTHER" id="PTHR38588">
    <property type="entry name" value="BLL0334 PROTEIN"/>
    <property type="match status" value="1"/>
</dbReference>
<evidence type="ECO:0000313" key="2">
    <source>
        <dbReference type="EMBL" id="VCU68262.1"/>
    </source>
</evidence>
<dbReference type="CDD" id="cd05018">
    <property type="entry name" value="CoxG"/>
    <property type="match status" value="1"/>
</dbReference>
<feature type="compositionally biased region" description="Gly residues" evidence="1">
    <location>
        <begin position="162"/>
        <end position="171"/>
    </location>
</feature>
<dbReference type="RefSeq" id="WP_124077489.1">
    <property type="nucleotide sequence ID" value="NZ_UWPJ01000005.1"/>
</dbReference>
<dbReference type="InterPro" id="IPR010419">
    <property type="entry name" value="CO_DH_gsu"/>
</dbReference>
<evidence type="ECO:0000313" key="3">
    <source>
        <dbReference type="Proteomes" id="UP000277294"/>
    </source>
</evidence>
<gene>
    <name evidence="2" type="ORF">PIGHUM_00312</name>
</gene>
<dbReference type="EMBL" id="UWPJ01000005">
    <property type="protein sequence ID" value="VCU68262.1"/>
    <property type="molecule type" value="Genomic_DNA"/>
</dbReference>
<dbReference type="AlphaFoldDB" id="A0A3P4AWZ4"/>
<dbReference type="Pfam" id="PF06240">
    <property type="entry name" value="COXG"/>
    <property type="match status" value="1"/>
</dbReference>
<name>A0A3P4AWZ4_9BURK</name>
<evidence type="ECO:0000256" key="1">
    <source>
        <dbReference type="SAM" id="MobiDB-lite"/>
    </source>
</evidence>
<dbReference type="OrthoDB" id="9787428at2"/>
<protein>
    <submittedName>
        <fullName evidence="2">Carbon monoxide dehydrogenase subunit G (CoxG)</fullName>
    </submittedName>
</protein>
<dbReference type="InterPro" id="IPR023393">
    <property type="entry name" value="START-like_dom_sf"/>
</dbReference>
<organism evidence="2 3">
    <name type="scientific">Pigmentiphaga humi</name>
    <dbReference type="NCBI Taxonomy" id="2478468"/>
    <lineage>
        <taxon>Bacteria</taxon>
        <taxon>Pseudomonadati</taxon>
        <taxon>Pseudomonadota</taxon>
        <taxon>Betaproteobacteria</taxon>
        <taxon>Burkholderiales</taxon>
        <taxon>Alcaligenaceae</taxon>
        <taxon>Pigmentiphaga</taxon>
    </lineage>
</organism>
<feature type="region of interest" description="Disordered" evidence="1">
    <location>
        <begin position="149"/>
        <end position="171"/>
    </location>
</feature>
<dbReference type="PANTHER" id="PTHR38588:SF1">
    <property type="entry name" value="BLL0334 PROTEIN"/>
    <property type="match status" value="1"/>
</dbReference>
<dbReference type="Gene3D" id="3.30.530.20">
    <property type="match status" value="1"/>
</dbReference>
<dbReference type="SUPFAM" id="SSF55961">
    <property type="entry name" value="Bet v1-like"/>
    <property type="match status" value="1"/>
</dbReference>
<reference evidence="2 3" key="1">
    <citation type="submission" date="2018-10" db="EMBL/GenBank/DDBJ databases">
        <authorList>
            <person name="Criscuolo A."/>
        </authorList>
    </citation>
    <scope>NUCLEOTIDE SEQUENCE [LARGE SCALE GENOMIC DNA]</scope>
    <source>
        <strain evidence="2">DnA1</strain>
    </source>
</reference>
<sequence length="171" mass="17821">MQMEDEQRLPAAQDAVWAALNDPEVLRRALPGCAELVRTGEDGFDAVVEIKIGPMKVRFKAKVALSEIEAPSGYVISGEGVGGVAGFAQGSARIGLQPVSAGETLMRYQAEMNIGGKIAQLGARLIDSTARKYTEQFFANFRSILGPAPDAASGAAAAGISEGQGGRSPDL</sequence>
<proteinExistence type="predicted"/>